<sequence length="72" mass="8047">MTINVKAKPDAPSAYIKKIDDINFEVAVKEPPVNGLANRAIINSLAGYFKVNHSNVRITQGWRARNKVIEIK</sequence>
<accession>A0A1F8F1C5</accession>
<dbReference type="EMBL" id="MGJM01000007">
    <property type="protein sequence ID" value="OGN06942.1"/>
    <property type="molecule type" value="Genomic_DNA"/>
</dbReference>
<dbReference type="InterPro" id="IPR003746">
    <property type="entry name" value="DUF167"/>
</dbReference>
<dbReference type="Proteomes" id="UP000177605">
    <property type="component" value="Unassembled WGS sequence"/>
</dbReference>
<name>A0A1F8F1C5_9BACT</name>
<dbReference type="PANTHER" id="PTHR13420:SF7">
    <property type="entry name" value="UPF0235 PROTEIN C15ORF40"/>
    <property type="match status" value="1"/>
</dbReference>
<dbReference type="Gene3D" id="3.30.1200.10">
    <property type="entry name" value="YggU-like"/>
    <property type="match status" value="1"/>
</dbReference>
<dbReference type="SMART" id="SM01152">
    <property type="entry name" value="DUF167"/>
    <property type="match status" value="1"/>
</dbReference>
<reference evidence="2 3" key="1">
    <citation type="journal article" date="2016" name="Nat. Commun.">
        <title>Thousands of microbial genomes shed light on interconnected biogeochemical processes in an aquifer system.</title>
        <authorList>
            <person name="Anantharaman K."/>
            <person name="Brown C.T."/>
            <person name="Hug L.A."/>
            <person name="Sharon I."/>
            <person name="Castelle C.J."/>
            <person name="Probst A.J."/>
            <person name="Thomas B.C."/>
            <person name="Singh A."/>
            <person name="Wilkins M.J."/>
            <person name="Karaoz U."/>
            <person name="Brodie E.L."/>
            <person name="Williams K.H."/>
            <person name="Hubbard S.S."/>
            <person name="Banfield J.F."/>
        </authorList>
    </citation>
    <scope>NUCLEOTIDE SEQUENCE [LARGE SCALE GENOMIC DNA]</scope>
</reference>
<gene>
    <name evidence="2" type="ORF">A2669_01745</name>
</gene>
<dbReference type="AlphaFoldDB" id="A0A1F8F1C5"/>
<evidence type="ECO:0000313" key="2">
    <source>
        <dbReference type="EMBL" id="OGN06942.1"/>
    </source>
</evidence>
<evidence type="ECO:0000256" key="1">
    <source>
        <dbReference type="ARBA" id="ARBA00010364"/>
    </source>
</evidence>
<comment type="caution">
    <text evidence="2">The sequence shown here is derived from an EMBL/GenBank/DDBJ whole genome shotgun (WGS) entry which is preliminary data.</text>
</comment>
<dbReference type="SUPFAM" id="SSF69786">
    <property type="entry name" value="YggU-like"/>
    <property type="match status" value="1"/>
</dbReference>
<proteinExistence type="inferred from homology"/>
<evidence type="ECO:0000313" key="3">
    <source>
        <dbReference type="Proteomes" id="UP000177605"/>
    </source>
</evidence>
<dbReference type="GO" id="GO:0005737">
    <property type="term" value="C:cytoplasm"/>
    <property type="evidence" value="ECO:0007669"/>
    <property type="project" value="TreeGrafter"/>
</dbReference>
<dbReference type="PANTHER" id="PTHR13420">
    <property type="entry name" value="UPF0235 PROTEIN C15ORF40"/>
    <property type="match status" value="1"/>
</dbReference>
<comment type="similarity">
    <text evidence="1">Belongs to the UPF0235 family.</text>
</comment>
<organism evidence="2 3">
    <name type="scientific">Candidatus Yanofskybacteria bacterium RIFCSPHIGHO2_01_FULL_48_25b</name>
    <dbReference type="NCBI Taxonomy" id="1802672"/>
    <lineage>
        <taxon>Bacteria</taxon>
        <taxon>Candidatus Yanofskyibacteriota</taxon>
    </lineage>
</organism>
<dbReference type="InterPro" id="IPR036591">
    <property type="entry name" value="YggU-like_sf"/>
</dbReference>
<dbReference type="Pfam" id="PF02594">
    <property type="entry name" value="DUF167"/>
    <property type="match status" value="1"/>
</dbReference>
<dbReference type="NCBIfam" id="TIGR00251">
    <property type="entry name" value="DUF167 family protein"/>
    <property type="match status" value="1"/>
</dbReference>
<protein>
    <submittedName>
        <fullName evidence="2">Uncharacterized protein</fullName>
    </submittedName>
</protein>